<protein>
    <recommendedName>
        <fullName evidence="5">Peptidyl-prolyl cis-trans isomerase</fullName>
        <shortName evidence="5">PPIase</shortName>
        <ecNumber evidence="5">5.2.1.8</ecNumber>
    </recommendedName>
</protein>
<dbReference type="SUPFAM" id="SSF50891">
    <property type="entry name" value="Cyclophilin-like"/>
    <property type="match status" value="1"/>
</dbReference>
<comment type="caution">
    <text evidence="8">The sequence shown here is derived from an EMBL/GenBank/DDBJ whole genome shotgun (WGS) entry which is preliminary data.</text>
</comment>
<dbReference type="PANTHER" id="PTHR45625">
    <property type="entry name" value="PEPTIDYL-PROLYL CIS-TRANS ISOMERASE-RELATED"/>
    <property type="match status" value="1"/>
</dbReference>
<feature type="domain" description="PPIase cyclophilin-type" evidence="7">
    <location>
        <begin position="104"/>
        <end position="262"/>
    </location>
</feature>
<dbReference type="InterPro" id="IPR044666">
    <property type="entry name" value="Cyclophilin_A-like"/>
</dbReference>
<organism evidence="8 9">
    <name type="scientific">Paenibacillus nasutitermitis</name>
    <dbReference type="NCBI Taxonomy" id="1652958"/>
    <lineage>
        <taxon>Bacteria</taxon>
        <taxon>Bacillati</taxon>
        <taxon>Bacillota</taxon>
        <taxon>Bacilli</taxon>
        <taxon>Bacillales</taxon>
        <taxon>Paenibacillaceae</taxon>
        <taxon>Paenibacillus</taxon>
    </lineage>
</organism>
<feature type="compositionally biased region" description="Polar residues" evidence="6">
    <location>
        <begin position="84"/>
        <end position="98"/>
    </location>
</feature>
<feature type="compositionally biased region" description="Low complexity" evidence="6">
    <location>
        <begin position="61"/>
        <end position="78"/>
    </location>
</feature>
<dbReference type="RefSeq" id="WP_229749986.1">
    <property type="nucleotide sequence ID" value="NZ_BMHP01000001.1"/>
</dbReference>
<dbReference type="PANTHER" id="PTHR45625:SF4">
    <property type="entry name" value="PEPTIDYLPROLYL ISOMERASE DOMAIN AND WD REPEAT-CONTAINING PROTEIN 1"/>
    <property type="match status" value="1"/>
</dbReference>
<name>A0A916YKH0_9BACL</name>
<dbReference type="GO" id="GO:0006457">
    <property type="term" value="P:protein folding"/>
    <property type="evidence" value="ECO:0007669"/>
    <property type="project" value="InterPro"/>
</dbReference>
<comment type="function">
    <text evidence="2 5">PPIases accelerate the folding of proteins. It catalyzes the cis-trans isomerization of proline imidic peptide bonds in oligopeptides.</text>
</comment>
<dbReference type="AlphaFoldDB" id="A0A916YKH0"/>
<feature type="compositionally biased region" description="Polar residues" evidence="6">
    <location>
        <begin position="49"/>
        <end position="60"/>
    </location>
</feature>
<keyword evidence="4 5" id="KW-0413">Isomerase</keyword>
<sequence>MNRTGFTPDLHPAQSGPKLQWTKSSMKLLLAISLTALVLLLSACGAKENTPNAANGSNSANTPGNTSGNASGNTNSTPPAESGDANTNSGSTNGSLPSGDNPVVTIEMEDGGTIEIELYPKTAPNTVNNFISLAKKGFYDGLTFHRVMPGFMIQGGDPDGRGSGGPGYSIKGEFTKNGVENNLLHERGVISMARARDMDSAGSQFFIMVDSNTGLDGLYASFGKVTKGLETVDAIVSVDTAGTELAVNPPKMKKVTVDTKGVEYPEPEKTTS</sequence>
<evidence type="ECO:0000256" key="4">
    <source>
        <dbReference type="ARBA" id="ARBA00023235"/>
    </source>
</evidence>
<dbReference type="CDD" id="cd00317">
    <property type="entry name" value="cyclophilin"/>
    <property type="match status" value="1"/>
</dbReference>
<dbReference type="InterPro" id="IPR020892">
    <property type="entry name" value="Cyclophilin-type_PPIase_CS"/>
</dbReference>
<evidence type="ECO:0000256" key="6">
    <source>
        <dbReference type="SAM" id="MobiDB-lite"/>
    </source>
</evidence>
<evidence type="ECO:0000313" key="8">
    <source>
        <dbReference type="EMBL" id="GGD48616.1"/>
    </source>
</evidence>
<dbReference type="InterPro" id="IPR029000">
    <property type="entry name" value="Cyclophilin-like_dom_sf"/>
</dbReference>
<dbReference type="Pfam" id="PF00160">
    <property type="entry name" value="Pro_isomerase"/>
    <property type="match status" value="1"/>
</dbReference>
<dbReference type="PROSITE" id="PS50072">
    <property type="entry name" value="CSA_PPIASE_2"/>
    <property type="match status" value="1"/>
</dbReference>
<reference evidence="8" key="1">
    <citation type="journal article" date="2014" name="Int. J. Syst. Evol. Microbiol.">
        <title>Complete genome sequence of Corynebacterium casei LMG S-19264T (=DSM 44701T), isolated from a smear-ripened cheese.</title>
        <authorList>
            <consortium name="US DOE Joint Genome Institute (JGI-PGF)"/>
            <person name="Walter F."/>
            <person name="Albersmeier A."/>
            <person name="Kalinowski J."/>
            <person name="Ruckert C."/>
        </authorList>
    </citation>
    <scope>NUCLEOTIDE SEQUENCE</scope>
    <source>
        <strain evidence="8">CGMCC 1.15178</strain>
    </source>
</reference>
<evidence type="ECO:0000259" key="7">
    <source>
        <dbReference type="PROSITE" id="PS50072"/>
    </source>
</evidence>
<comment type="similarity">
    <text evidence="5">Belongs to the cyclophilin-type PPIase family.</text>
</comment>
<dbReference type="InterPro" id="IPR002130">
    <property type="entry name" value="Cyclophilin-type_PPIase_dom"/>
</dbReference>
<evidence type="ECO:0000313" key="9">
    <source>
        <dbReference type="Proteomes" id="UP000612456"/>
    </source>
</evidence>
<dbReference type="Gene3D" id="2.40.100.10">
    <property type="entry name" value="Cyclophilin-like"/>
    <property type="match status" value="1"/>
</dbReference>
<dbReference type="EC" id="5.2.1.8" evidence="5"/>
<evidence type="ECO:0000256" key="3">
    <source>
        <dbReference type="ARBA" id="ARBA00023110"/>
    </source>
</evidence>
<evidence type="ECO:0000256" key="1">
    <source>
        <dbReference type="ARBA" id="ARBA00000971"/>
    </source>
</evidence>
<proteinExistence type="inferred from homology"/>
<dbReference type="GO" id="GO:0003755">
    <property type="term" value="F:peptidyl-prolyl cis-trans isomerase activity"/>
    <property type="evidence" value="ECO:0007669"/>
    <property type="project" value="UniProtKB-UniRule"/>
</dbReference>
<accession>A0A916YKH0</accession>
<evidence type="ECO:0000256" key="5">
    <source>
        <dbReference type="RuleBase" id="RU363019"/>
    </source>
</evidence>
<evidence type="ECO:0000256" key="2">
    <source>
        <dbReference type="ARBA" id="ARBA00002388"/>
    </source>
</evidence>
<dbReference type="EMBL" id="BMHP01000001">
    <property type="protein sequence ID" value="GGD48616.1"/>
    <property type="molecule type" value="Genomic_DNA"/>
</dbReference>
<comment type="catalytic activity">
    <reaction evidence="1 5">
        <text>[protein]-peptidylproline (omega=180) = [protein]-peptidylproline (omega=0)</text>
        <dbReference type="Rhea" id="RHEA:16237"/>
        <dbReference type="Rhea" id="RHEA-COMP:10747"/>
        <dbReference type="Rhea" id="RHEA-COMP:10748"/>
        <dbReference type="ChEBI" id="CHEBI:83833"/>
        <dbReference type="ChEBI" id="CHEBI:83834"/>
        <dbReference type="EC" id="5.2.1.8"/>
    </reaction>
</comment>
<dbReference type="PRINTS" id="PR00153">
    <property type="entry name" value="CSAPPISMRASE"/>
</dbReference>
<gene>
    <name evidence="8" type="ORF">GCM10010911_02670</name>
</gene>
<dbReference type="PROSITE" id="PS00170">
    <property type="entry name" value="CSA_PPIASE_1"/>
    <property type="match status" value="1"/>
</dbReference>
<feature type="region of interest" description="Disordered" evidence="6">
    <location>
        <begin position="48"/>
        <end position="105"/>
    </location>
</feature>
<reference evidence="8" key="2">
    <citation type="submission" date="2020-09" db="EMBL/GenBank/DDBJ databases">
        <authorList>
            <person name="Sun Q."/>
            <person name="Zhou Y."/>
        </authorList>
    </citation>
    <scope>NUCLEOTIDE SEQUENCE</scope>
    <source>
        <strain evidence="8">CGMCC 1.15178</strain>
    </source>
</reference>
<keyword evidence="3 5" id="KW-0697">Rotamase</keyword>
<dbReference type="Proteomes" id="UP000612456">
    <property type="component" value="Unassembled WGS sequence"/>
</dbReference>
<keyword evidence="9" id="KW-1185">Reference proteome</keyword>